<evidence type="ECO:0000256" key="1">
    <source>
        <dbReference type="SAM" id="MobiDB-lite"/>
    </source>
</evidence>
<protein>
    <recommendedName>
        <fullName evidence="4">Alpha/beta hydrolase</fullName>
    </recommendedName>
</protein>
<comment type="caution">
    <text evidence="2">The sequence shown here is derived from an EMBL/GenBank/DDBJ whole genome shotgun (WGS) entry which is preliminary data.</text>
</comment>
<feature type="region of interest" description="Disordered" evidence="1">
    <location>
        <begin position="33"/>
        <end position="53"/>
    </location>
</feature>
<feature type="compositionally biased region" description="Polar residues" evidence="1">
    <location>
        <begin position="36"/>
        <end position="46"/>
    </location>
</feature>
<proteinExistence type="predicted"/>
<keyword evidence="3" id="KW-1185">Reference proteome</keyword>
<organism evidence="2 3">
    <name type="scientific">Streptomyces luteireticuli</name>
    <dbReference type="NCBI Taxonomy" id="173858"/>
    <lineage>
        <taxon>Bacteria</taxon>
        <taxon>Bacillati</taxon>
        <taxon>Actinomycetota</taxon>
        <taxon>Actinomycetes</taxon>
        <taxon>Kitasatosporales</taxon>
        <taxon>Streptomycetaceae</taxon>
        <taxon>Streptomyces</taxon>
    </lineage>
</organism>
<sequence>MIARPSIVPYITLRAGAGELPPAVVLHGRIDGAMASSGNRPVSADNSPGAEGQ</sequence>
<dbReference type="EMBL" id="BAAABX010000093">
    <property type="protein sequence ID" value="GAA0439130.1"/>
    <property type="molecule type" value="Genomic_DNA"/>
</dbReference>
<evidence type="ECO:0000313" key="3">
    <source>
        <dbReference type="Proteomes" id="UP001500879"/>
    </source>
</evidence>
<dbReference type="RefSeq" id="WP_344033183.1">
    <property type="nucleotide sequence ID" value="NZ_BAAABX010000093.1"/>
</dbReference>
<accession>A0ABN0Z8V4</accession>
<dbReference type="Proteomes" id="UP001500879">
    <property type="component" value="Unassembled WGS sequence"/>
</dbReference>
<evidence type="ECO:0000313" key="2">
    <source>
        <dbReference type="EMBL" id="GAA0439130.1"/>
    </source>
</evidence>
<evidence type="ECO:0008006" key="4">
    <source>
        <dbReference type="Google" id="ProtNLM"/>
    </source>
</evidence>
<reference evidence="2 3" key="1">
    <citation type="journal article" date="2019" name="Int. J. Syst. Evol. Microbiol.">
        <title>The Global Catalogue of Microorganisms (GCM) 10K type strain sequencing project: providing services to taxonomists for standard genome sequencing and annotation.</title>
        <authorList>
            <consortium name="The Broad Institute Genomics Platform"/>
            <consortium name="The Broad Institute Genome Sequencing Center for Infectious Disease"/>
            <person name="Wu L."/>
            <person name="Ma J."/>
        </authorList>
    </citation>
    <scope>NUCLEOTIDE SEQUENCE [LARGE SCALE GENOMIC DNA]</scope>
    <source>
        <strain evidence="2 3">JCM 4788</strain>
    </source>
</reference>
<name>A0ABN0Z8V4_9ACTN</name>
<gene>
    <name evidence="2" type="ORF">GCM10010357_70670</name>
</gene>